<dbReference type="InterPro" id="IPR009057">
    <property type="entry name" value="Homeodomain-like_sf"/>
</dbReference>
<keyword evidence="4 6" id="KW-0371">Homeobox</keyword>
<keyword evidence="10" id="KW-1185">Reference proteome</keyword>
<proteinExistence type="predicted"/>
<evidence type="ECO:0000256" key="4">
    <source>
        <dbReference type="ARBA" id="ARBA00023155"/>
    </source>
</evidence>
<dbReference type="WBParaSite" id="Pan_g3647.t1">
    <property type="protein sequence ID" value="Pan_g3647.t1"/>
    <property type="gene ID" value="Pan_g3647"/>
</dbReference>
<evidence type="ECO:0000256" key="5">
    <source>
        <dbReference type="ARBA" id="ARBA00023242"/>
    </source>
</evidence>
<dbReference type="GO" id="GO:0000981">
    <property type="term" value="F:DNA-binding transcription factor activity, RNA polymerase II-specific"/>
    <property type="evidence" value="ECO:0007669"/>
    <property type="project" value="InterPro"/>
</dbReference>
<dbReference type="Proteomes" id="UP000492821">
    <property type="component" value="Unassembled WGS sequence"/>
</dbReference>
<dbReference type="InterPro" id="IPR017970">
    <property type="entry name" value="Homeobox_CS"/>
</dbReference>
<reference evidence="11" key="2">
    <citation type="submission" date="2020-10" db="UniProtKB">
        <authorList>
            <consortium name="WormBaseParasite"/>
        </authorList>
    </citation>
    <scope>IDENTIFICATION</scope>
</reference>
<protein>
    <submittedName>
        <fullName evidence="11">Homeobox domain-containing protein</fullName>
    </submittedName>
</protein>
<evidence type="ECO:0000313" key="11">
    <source>
        <dbReference type="WBParaSite" id="Pan_g3647.t1"/>
    </source>
</evidence>
<evidence type="ECO:0000256" key="3">
    <source>
        <dbReference type="ARBA" id="ARBA00023125"/>
    </source>
</evidence>
<evidence type="ECO:0000256" key="2">
    <source>
        <dbReference type="ARBA" id="ARBA00022473"/>
    </source>
</evidence>
<dbReference type="GO" id="GO:0000978">
    <property type="term" value="F:RNA polymerase II cis-regulatory region sequence-specific DNA binding"/>
    <property type="evidence" value="ECO:0007669"/>
    <property type="project" value="TreeGrafter"/>
</dbReference>
<dbReference type="GO" id="GO:0005634">
    <property type="term" value="C:nucleus"/>
    <property type="evidence" value="ECO:0007669"/>
    <property type="project" value="UniProtKB-SubCell"/>
</dbReference>
<feature type="DNA-binding region" description="Homeobox" evidence="6">
    <location>
        <begin position="101"/>
        <end position="160"/>
    </location>
</feature>
<dbReference type="Gene3D" id="1.10.10.60">
    <property type="entry name" value="Homeodomain-like"/>
    <property type="match status" value="1"/>
</dbReference>
<dbReference type="SMART" id="SM00389">
    <property type="entry name" value="HOX"/>
    <property type="match status" value="1"/>
</dbReference>
<reference evidence="10" key="1">
    <citation type="journal article" date="2013" name="Genetics">
        <title>The draft genome and transcriptome of Panagrellus redivivus are shaped by the harsh demands of a free-living lifestyle.</title>
        <authorList>
            <person name="Srinivasan J."/>
            <person name="Dillman A.R."/>
            <person name="Macchietto M.G."/>
            <person name="Heikkinen L."/>
            <person name="Lakso M."/>
            <person name="Fracchia K.M."/>
            <person name="Antoshechkin I."/>
            <person name="Mortazavi A."/>
            <person name="Wong G."/>
            <person name="Sternberg P.W."/>
        </authorList>
    </citation>
    <scope>NUCLEOTIDE SEQUENCE [LARGE SCALE GENOMIC DNA]</scope>
    <source>
        <strain evidence="10">MT8872</strain>
    </source>
</reference>
<keyword evidence="2" id="KW-0217">Developmental protein</keyword>
<dbReference type="Pfam" id="PF00046">
    <property type="entry name" value="Homeodomain"/>
    <property type="match status" value="1"/>
</dbReference>
<comment type="subcellular location">
    <subcellularLocation>
        <location evidence="1 6 7">Nucleus</location>
    </subcellularLocation>
</comment>
<dbReference type="InterPro" id="IPR001356">
    <property type="entry name" value="HD"/>
</dbReference>
<organism evidence="10 11">
    <name type="scientific">Panagrellus redivivus</name>
    <name type="common">Microworm</name>
    <dbReference type="NCBI Taxonomy" id="6233"/>
    <lineage>
        <taxon>Eukaryota</taxon>
        <taxon>Metazoa</taxon>
        <taxon>Ecdysozoa</taxon>
        <taxon>Nematoda</taxon>
        <taxon>Chromadorea</taxon>
        <taxon>Rhabditida</taxon>
        <taxon>Tylenchina</taxon>
        <taxon>Panagrolaimomorpha</taxon>
        <taxon>Panagrolaimoidea</taxon>
        <taxon>Panagrolaimidae</taxon>
        <taxon>Panagrellus</taxon>
    </lineage>
</organism>
<dbReference type="PROSITE" id="PS00027">
    <property type="entry name" value="HOMEOBOX_1"/>
    <property type="match status" value="1"/>
</dbReference>
<evidence type="ECO:0000313" key="10">
    <source>
        <dbReference type="Proteomes" id="UP000492821"/>
    </source>
</evidence>
<evidence type="ECO:0000256" key="1">
    <source>
        <dbReference type="ARBA" id="ARBA00004123"/>
    </source>
</evidence>
<dbReference type="PANTHER" id="PTHR45793:SF5">
    <property type="entry name" value="HOMEOTIC PROTEIN OCELLILESS"/>
    <property type="match status" value="1"/>
</dbReference>
<keyword evidence="3 6" id="KW-0238">DNA-binding</keyword>
<feature type="compositionally biased region" description="Basic and acidic residues" evidence="8">
    <location>
        <begin position="179"/>
        <end position="192"/>
    </location>
</feature>
<dbReference type="SUPFAM" id="SSF46689">
    <property type="entry name" value="Homeodomain-like"/>
    <property type="match status" value="1"/>
</dbReference>
<dbReference type="CDD" id="cd00086">
    <property type="entry name" value="homeodomain"/>
    <property type="match status" value="1"/>
</dbReference>
<evidence type="ECO:0000256" key="8">
    <source>
        <dbReference type="SAM" id="MobiDB-lite"/>
    </source>
</evidence>
<keyword evidence="5 6" id="KW-0539">Nucleus</keyword>
<feature type="compositionally biased region" description="Basic and acidic residues" evidence="8">
    <location>
        <begin position="159"/>
        <end position="170"/>
    </location>
</feature>
<evidence type="ECO:0000256" key="7">
    <source>
        <dbReference type="RuleBase" id="RU000682"/>
    </source>
</evidence>
<dbReference type="PANTHER" id="PTHR45793">
    <property type="entry name" value="HOMEOBOX PROTEIN"/>
    <property type="match status" value="1"/>
</dbReference>
<feature type="domain" description="Homeobox" evidence="9">
    <location>
        <begin position="99"/>
        <end position="159"/>
    </location>
</feature>
<dbReference type="PROSITE" id="PS50071">
    <property type="entry name" value="HOMEOBOX_2"/>
    <property type="match status" value="1"/>
</dbReference>
<evidence type="ECO:0000256" key="6">
    <source>
        <dbReference type="PROSITE-ProRule" id="PRU00108"/>
    </source>
</evidence>
<evidence type="ECO:0000259" key="9">
    <source>
        <dbReference type="PROSITE" id="PS50071"/>
    </source>
</evidence>
<dbReference type="AlphaFoldDB" id="A0A7E4VV51"/>
<sequence length="242" mass="26848">MPTPPPTNFSIEKLLSTAKSFSPSAAAMMLNAQHAFSMAFNAMPSPQGMPMDFFNPYAFPATTSLAPQNMPFLLPPFQPYFGHPGMYAPAFSHLTVNGKRKRRHRTNFTEMQLAILEEAFAIEKFPNIAVREELAAKCQLNENRIEVWFKNRRAKDKKQKASSESSDKTGENASPQPPKSEESDSSDGEHVVPDQNCNTTPSISSLKRKRVSDSTSTTTDESDDCPVTKKAAIVPTNKKDFL</sequence>
<feature type="compositionally biased region" description="Polar residues" evidence="8">
    <location>
        <begin position="195"/>
        <end position="205"/>
    </location>
</feature>
<accession>A0A7E4VV51</accession>
<feature type="region of interest" description="Disordered" evidence="8">
    <location>
        <begin position="152"/>
        <end position="229"/>
    </location>
</feature>
<name>A0A7E4VV51_PANRE</name>